<reference evidence="1" key="2">
    <citation type="journal article" date="2015" name="Fish Shellfish Immunol.">
        <title>Early steps in the European eel (Anguilla anguilla)-Vibrio vulnificus interaction in the gills: Role of the RtxA13 toxin.</title>
        <authorList>
            <person name="Callol A."/>
            <person name="Pajuelo D."/>
            <person name="Ebbesson L."/>
            <person name="Teles M."/>
            <person name="MacKenzie S."/>
            <person name="Amaro C."/>
        </authorList>
    </citation>
    <scope>NUCLEOTIDE SEQUENCE</scope>
</reference>
<sequence>MLLCHFVTKSEQCILRKGEQLYLC</sequence>
<dbReference type="EMBL" id="GBXM01038935">
    <property type="protein sequence ID" value="JAH69642.1"/>
    <property type="molecule type" value="Transcribed_RNA"/>
</dbReference>
<proteinExistence type="predicted"/>
<organism evidence="1">
    <name type="scientific">Anguilla anguilla</name>
    <name type="common">European freshwater eel</name>
    <name type="synonym">Muraena anguilla</name>
    <dbReference type="NCBI Taxonomy" id="7936"/>
    <lineage>
        <taxon>Eukaryota</taxon>
        <taxon>Metazoa</taxon>
        <taxon>Chordata</taxon>
        <taxon>Craniata</taxon>
        <taxon>Vertebrata</taxon>
        <taxon>Euteleostomi</taxon>
        <taxon>Actinopterygii</taxon>
        <taxon>Neopterygii</taxon>
        <taxon>Teleostei</taxon>
        <taxon>Anguilliformes</taxon>
        <taxon>Anguillidae</taxon>
        <taxon>Anguilla</taxon>
    </lineage>
</organism>
<dbReference type="AlphaFoldDB" id="A0A0E9UUZ9"/>
<protein>
    <submittedName>
        <fullName evidence="1">Uncharacterized protein</fullName>
    </submittedName>
</protein>
<accession>A0A0E9UUZ9</accession>
<reference evidence="1" key="1">
    <citation type="submission" date="2014-11" db="EMBL/GenBank/DDBJ databases">
        <authorList>
            <person name="Amaro Gonzalez C."/>
        </authorList>
    </citation>
    <scope>NUCLEOTIDE SEQUENCE</scope>
</reference>
<name>A0A0E9UUZ9_ANGAN</name>
<evidence type="ECO:0000313" key="1">
    <source>
        <dbReference type="EMBL" id="JAH69642.1"/>
    </source>
</evidence>